<proteinExistence type="predicted"/>
<name>A0A425Y6Z0_9BACT</name>
<evidence type="ECO:0000313" key="2">
    <source>
        <dbReference type="Proteomes" id="UP000285794"/>
    </source>
</evidence>
<protein>
    <submittedName>
        <fullName evidence="1">Phenylacetate--CoA ligase family protein</fullName>
    </submittedName>
</protein>
<dbReference type="InterPro" id="IPR042099">
    <property type="entry name" value="ANL_N_sf"/>
</dbReference>
<dbReference type="AlphaFoldDB" id="A0A425Y6Z0"/>
<reference evidence="1 2" key="1">
    <citation type="submission" date="2018-07" db="EMBL/GenBank/DDBJ databases">
        <title>Draft genome sequence of Ancylomarina sp. M1P.</title>
        <authorList>
            <person name="Yadav S."/>
            <person name="Villanueva L."/>
            <person name="Damste J.S.S."/>
        </authorList>
    </citation>
    <scope>NUCLEOTIDE SEQUENCE [LARGE SCALE GENOMIC DNA]</scope>
    <source>
        <strain evidence="1 2">M1P</strain>
    </source>
</reference>
<dbReference type="GO" id="GO:0016874">
    <property type="term" value="F:ligase activity"/>
    <property type="evidence" value="ECO:0007669"/>
    <property type="project" value="UniProtKB-KW"/>
</dbReference>
<gene>
    <name evidence="1" type="ORF">DWB61_03125</name>
</gene>
<dbReference type="Proteomes" id="UP000285794">
    <property type="component" value="Unassembled WGS sequence"/>
</dbReference>
<dbReference type="SUPFAM" id="SSF56801">
    <property type="entry name" value="Acetyl-CoA synthetase-like"/>
    <property type="match status" value="1"/>
</dbReference>
<comment type="caution">
    <text evidence="1">The sequence shown here is derived from an EMBL/GenBank/DDBJ whole genome shotgun (WGS) entry which is preliminary data.</text>
</comment>
<accession>A0A425Y6Z0</accession>
<organism evidence="1 2">
    <name type="scientific">Ancylomarina euxinus</name>
    <dbReference type="NCBI Taxonomy" id="2283627"/>
    <lineage>
        <taxon>Bacteria</taxon>
        <taxon>Pseudomonadati</taxon>
        <taxon>Bacteroidota</taxon>
        <taxon>Bacteroidia</taxon>
        <taxon>Marinilabiliales</taxon>
        <taxon>Marinifilaceae</taxon>
        <taxon>Ancylomarina</taxon>
    </lineage>
</organism>
<dbReference type="EMBL" id="QQWG01000002">
    <property type="protein sequence ID" value="RRG24125.1"/>
    <property type="molecule type" value="Genomic_DNA"/>
</dbReference>
<evidence type="ECO:0000313" key="1">
    <source>
        <dbReference type="EMBL" id="RRG24125.1"/>
    </source>
</evidence>
<dbReference type="InterPro" id="IPR053158">
    <property type="entry name" value="CapK_Type1_Caps_Biosynth"/>
</dbReference>
<keyword evidence="2" id="KW-1185">Reference proteome</keyword>
<keyword evidence="1" id="KW-0436">Ligase</keyword>
<dbReference type="PANTHER" id="PTHR36932">
    <property type="entry name" value="CAPSULAR POLYSACCHARIDE BIOSYNTHESIS PROTEIN"/>
    <property type="match status" value="1"/>
</dbReference>
<dbReference type="Gene3D" id="3.40.50.12780">
    <property type="entry name" value="N-terminal domain of ligase-like"/>
    <property type="match status" value="1"/>
</dbReference>
<dbReference type="PANTHER" id="PTHR36932:SF1">
    <property type="entry name" value="CAPSULAR POLYSACCHARIDE BIOSYNTHESIS PROTEIN"/>
    <property type="match status" value="1"/>
</dbReference>
<sequence>MMNLSKILFQIGAKYRNPSLWKHYSELKQTEKYSFEELQAYQEFRLKKLLSFIGLNSAYYKELFQKSGINPQTLTLKDFFNIPITSKSELLSRKPDIYQEKKFEKEFLCETSGTSGEVLTFYRNESWDSFNRASMLRGYSWHGVKPWESNLYFWGYNTGASERRRIRFFDFLLNRYRMFDYDEKSLLSLEKKLPNVKYIEGYSSVIYELANLMEKRGIIHKNLKMIKGTSEKIYPHYQDVVKKVFGHKIISEYGAAETGIIAFECSKGNMHINMEGVYVETDENNEIIVTNLHSYSFPIIRYKLGDSVVLAPRNKKCKCGLQHPIIEEINGRVGKSILGENKKYPSLTLYYVFKNIYLKHKVQINYQAHQVEKGKLDIWLKEEVSDKMKDLILVEAHKYFDTDIDLNILHRTNFREQSGKLRDFITTID</sequence>